<proteinExistence type="predicted"/>
<comment type="caution">
    <text evidence="3">The sequence shown here is derived from an EMBL/GenBank/DDBJ whole genome shotgun (WGS) entry which is preliminary data.</text>
</comment>
<dbReference type="Pfam" id="PF04977">
    <property type="entry name" value="DivIC"/>
    <property type="match status" value="1"/>
</dbReference>
<organism evidence="3 4">
    <name type="scientific">Gryllotalpicola daejeonensis</name>
    <dbReference type="NCBI Taxonomy" id="993087"/>
    <lineage>
        <taxon>Bacteria</taxon>
        <taxon>Bacillati</taxon>
        <taxon>Actinomycetota</taxon>
        <taxon>Actinomycetes</taxon>
        <taxon>Micrococcales</taxon>
        <taxon>Microbacteriaceae</taxon>
        <taxon>Gryllotalpicola</taxon>
    </lineage>
</organism>
<dbReference type="Proteomes" id="UP001415169">
    <property type="component" value="Unassembled WGS sequence"/>
</dbReference>
<keyword evidence="1" id="KW-0175">Coiled coil</keyword>
<dbReference type="RefSeq" id="WP_344790866.1">
    <property type="nucleotide sequence ID" value="NZ_BAABBV010000001.1"/>
</dbReference>
<keyword evidence="2" id="KW-0472">Membrane</keyword>
<keyword evidence="2" id="KW-0812">Transmembrane</keyword>
<evidence type="ECO:0000313" key="4">
    <source>
        <dbReference type="Proteomes" id="UP001415169"/>
    </source>
</evidence>
<reference evidence="3" key="1">
    <citation type="journal article" date="2014" name="Int. J. Syst. Evol. Microbiol.">
        <title>Complete genome of a new Firmicutes species belonging to the dominant human colonic microbiota ('Ruminococcus bicirculans') reveals two chromosomes and a selective capacity to utilize plant glucans.</title>
        <authorList>
            <consortium name="NISC Comparative Sequencing Program"/>
            <person name="Wegmann U."/>
            <person name="Louis P."/>
            <person name="Goesmann A."/>
            <person name="Henrissat B."/>
            <person name="Duncan S.H."/>
            <person name="Flint H.J."/>
        </authorList>
    </citation>
    <scope>NUCLEOTIDE SEQUENCE</scope>
    <source>
        <strain evidence="3">JCM 17590</strain>
    </source>
</reference>
<dbReference type="EMBL" id="BAABBV010000001">
    <property type="protein sequence ID" value="GAA4158815.1"/>
    <property type="molecule type" value="Genomic_DNA"/>
</dbReference>
<feature type="coiled-coil region" evidence="1">
    <location>
        <begin position="45"/>
        <end position="72"/>
    </location>
</feature>
<accession>A0ABP7ZI63</accession>
<keyword evidence="4" id="KW-1185">Reference proteome</keyword>
<gene>
    <name evidence="3" type="ORF">GCM10022286_12290</name>
</gene>
<evidence type="ECO:0000256" key="2">
    <source>
        <dbReference type="SAM" id="Phobius"/>
    </source>
</evidence>
<reference evidence="3" key="2">
    <citation type="submission" date="2023-12" db="EMBL/GenBank/DDBJ databases">
        <authorList>
            <person name="Sun Q."/>
            <person name="Inoue M."/>
        </authorList>
    </citation>
    <scope>NUCLEOTIDE SEQUENCE</scope>
    <source>
        <strain evidence="3">JCM 17590</strain>
    </source>
</reference>
<name>A0ABP7ZI63_9MICO</name>
<dbReference type="InterPro" id="IPR007060">
    <property type="entry name" value="FtsL/DivIC"/>
</dbReference>
<protein>
    <recommendedName>
        <fullName evidence="5">Septum formation initiator family protein</fullName>
    </recommendedName>
</protein>
<evidence type="ECO:0000313" key="3">
    <source>
        <dbReference type="EMBL" id="GAA4158815.1"/>
    </source>
</evidence>
<feature type="transmembrane region" description="Helical" evidence="2">
    <location>
        <begin position="20"/>
        <end position="42"/>
    </location>
</feature>
<sequence>MSTARPTAVTARGWLRGIRVSWFAVVMLLIVVVAVVVLAPTVRMYTSQQQQISKLQQQNAAQKAEVGKLNQQIKDWDDPDYVKAQARDRLLYVMPGETSYLIIDDLPAAPQTAPKKVSTKVQQRSGDWSATLLRSMLEKPAASGTSSTGTH</sequence>
<evidence type="ECO:0000256" key="1">
    <source>
        <dbReference type="SAM" id="Coils"/>
    </source>
</evidence>
<keyword evidence="2" id="KW-1133">Transmembrane helix</keyword>
<evidence type="ECO:0008006" key="5">
    <source>
        <dbReference type="Google" id="ProtNLM"/>
    </source>
</evidence>